<dbReference type="OrthoDB" id="423534at2759"/>
<gene>
    <name evidence="6" type="primary">KAFR0B05310</name>
    <name evidence="6" type="ORF">KAFR_0B05310</name>
</gene>
<dbReference type="HOGENOM" id="CLU_120579_0_0_1"/>
<evidence type="ECO:0000256" key="2">
    <source>
        <dbReference type="ARBA" id="ARBA00022692"/>
    </source>
</evidence>
<name>H2AR26_KAZAF</name>
<dbReference type="PANTHER" id="PTHR28128">
    <property type="entry name" value="GOLGI APPARATUS MEMBRANE PROTEIN TVP15"/>
    <property type="match status" value="1"/>
</dbReference>
<proteinExistence type="predicted"/>
<reference evidence="6 7" key="1">
    <citation type="journal article" date="2011" name="Proc. Natl. Acad. Sci. U.S.A.">
        <title>Evolutionary erosion of yeast sex chromosomes by mating-type switching accidents.</title>
        <authorList>
            <person name="Gordon J.L."/>
            <person name="Armisen D."/>
            <person name="Proux-Wera E."/>
            <person name="Oheigeartaigh S.S."/>
            <person name="Byrne K.P."/>
            <person name="Wolfe K.H."/>
        </authorList>
    </citation>
    <scope>NUCLEOTIDE SEQUENCE [LARGE SCALE GENOMIC DNA]</scope>
    <source>
        <strain evidence="7">ATCC 22294 / BCRC 22015 / CBS 2517 / CECT 1963 / NBRC 1671 / NRRL Y-8276</strain>
    </source>
</reference>
<keyword evidence="2 5" id="KW-0812">Transmembrane</keyword>
<dbReference type="GO" id="GO:0016192">
    <property type="term" value="P:vesicle-mediated transport"/>
    <property type="evidence" value="ECO:0007669"/>
    <property type="project" value="EnsemblFungi"/>
</dbReference>
<dbReference type="PANTHER" id="PTHR28128:SF1">
    <property type="entry name" value="GOLGI APPARATUS MEMBRANE PROTEIN TVP15"/>
    <property type="match status" value="1"/>
</dbReference>
<feature type="transmembrane region" description="Helical" evidence="5">
    <location>
        <begin position="38"/>
        <end position="56"/>
    </location>
</feature>
<evidence type="ECO:0000256" key="5">
    <source>
        <dbReference type="SAM" id="Phobius"/>
    </source>
</evidence>
<protein>
    <recommendedName>
        <fullName evidence="8">Golgi apparatus membrane protein TVP15</fullName>
    </recommendedName>
</protein>
<dbReference type="InterPro" id="IPR013714">
    <property type="entry name" value="Golgi_TVP15"/>
</dbReference>
<evidence type="ECO:0000313" key="7">
    <source>
        <dbReference type="Proteomes" id="UP000005220"/>
    </source>
</evidence>
<keyword evidence="7" id="KW-1185">Reference proteome</keyword>
<evidence type="ECO:0008006" key="8">
    <source>
        <dbReference type="Google" id="ProtNLM"/>
    </source>
</evidence>
<evidence type="ECO:0000256" key="1">
    <source>
        <dbReference type="ARBA" id="ARBA00004141"/>
    </source>
</evidence>
<keyword evidence="3 5" id="KW-1133">Transmembrane helix</keyword>
<comment type="subcellular location">
    <subcellularLocation>
        <location evidence="1">Membrane</location>
        <topology evidence="1">Multi-pass membrane protein</topology>
    </subcellularLocation>
</comment>
<feature type="transmembrane region" description="Helical" evidence="5">
    <location>
        <begin position="12"/>
        <end position="32"/>
    </location>
</feature>
<dbReference type="GO" id="GO:0000139">
    <property type="term" value="C:Golgi membrane"/>
    <property type="evidence" value="ECO:0007669"/>
    <property type="project" value="EnsemblFungi"/>
</dbReference>
<evidence type="ECO:0000313" key="6">
    <source>
        <dbReference type="EMBL" id="CCF56826.1"/>
    </source>
</evidence>
<evidence type="ECO:0000256" key="4">
    <source>
        <dbReference type="ARBA" id="ARBA00023136"/>
    </source>
</evidence>
<feature type="transmembrane region" description="Helical" evidence="5">
    <location>
        <begin position="94"/>
        <end position="116"/>
    </location>
</feature>
<evidence type="ECO:0000256" key="3">
    <source>
        <dbReference type="ARBA" id="ARBA00022989"/>
    </source>
</evidence>
<sequence length="143" mass="16256">MSSIPPEAFKFVHISIGSLAILASLSQFLLIFTNFNAFLLGLYSLALSIPVVYLEFKIPPNIYNYASFYFSFLGRGCLNILIALILYHQGFFRILTTILLIFNGIAYIIFHFLPFINEPENFKLANPSLSLNDNEFDDDDEVV</sequence>
<feature type="transmembrane region" description="Helical" evidence="5">
    <location>
        <begin position="68"/>
        <end position="88"/>
    </location>
</feature>
<organism evidence="6 7">
    <name type="scientific">Kazachstania africana (strain ATCC 22294 / BCRC 22015 / CBS 2517 / CECT 1963 / NBRC 1671 / NRRL Y-8276)</name>
    <name type="common">Yeast</name>
    <name type="synonym">Kluyveromyces africanus</name>
    <dbReference type="NCBI Taxonomy" id="1071382"/>
    <lineage>
        <taxon>Eukaryota</taxon>
        <taxon>Fungi</taxon>
        <taxon>Dikarya</taxon>
        <taxon>Ascomycota</taxon>
        <taxon>Saccharomycotina</taxon>
        <taxon>Saccharomycetes</taxon>
        <taxon>Saccharomycetales</taxon>
        <taxon>Saccharomycetaceae</taxon>
        <taxon>Kazachstania</taxon>
    </lineage>
</organism>
<dbReference type="RefSeq" id="XP_003955961.1">
    <property type="nucleotide sequence ID" value="XM_003955912.1"/>
</dbReference>
<dbReference type="AlphaFoldDB" id="H2AR26"/>
<dbReference type="eggNOG" id="ENOG502S5A7">
    <property type="taxonomic scope" value="Eukaryota"/>
</dbReference>
<dbReference type="GO" id="GO:0042802">
    <property type="term" value="F:identical protein binding"/>
    <property type="evidence" value="ECO:0007669"/>
    <property type="project" value="EnsemblFungi"/>
</dbReference>
<dbReference type="KEGG" id="kaf:KAFR_0B05310"/>
<keyword evidence="4 5" id="KW-0472">Membrane</keyword>
<dbReference type="STRING" id="1071382.H2AR26"/>
<dbReference type="Pfam" id="PF08507">
    <property type="entry name" value="COPI_assoc"/>
    <property type="match status" value="1"/>
</dbReference>
<dbReference type="EMBL" id="HE650822">
    <property type="protein sequence ID" value="CCF56826.1"/>
    <property type="molecule type" value="Genomic_DNA"/>
</dbReference>
<dbReference type="Proteomes" id="UP000005220">
    <property type="component" value="Chromosome 2"/>
</dbReference>
<accession>H2AR26</accession>
<dbReference type="GeneID" id="13884899"/>
<dbReference type="FunCoup" id="H2AR26">
    <property type="interactions" value="79"/>
</dbReference>
<dbReference type="InParanoid" id="H2AR26"/>